<accession>A0A0C9YRL6</accession>
<reference evidence="2" key="2">
    <citation type="submission" date="2015-01" db="EMBL/GenBank/DDBJ databases">
        <title>Evolutionary Origins and Diversification of the Mycorrhizal Mutualists.</title>
        <authorList>
            <consortium name="DOE Joint Genome Institute"/>
            <consortium name="Mycorrhizal Genomics Consortium"/>
            <person name="Kohler A."/>
            <person name="Kuo A."/>
            <person name="Nagy L.G."/>
            <person name="Floudas D."/>
            <person name="Copeland A."/>
            <person name="Barry K.W."/>
            <person name="Cichocki N."/>
            <person name="Veneault-Fourrey C."/>
            <person name="LaButti K."/>
            <person name="Lindquist E.A."/>
            <person name="Lipzen A."/>
            <person name="Lundell T."/>
            <person name="Morin E."/>
            <person name="Murat C."/>
            <person name="Riley R."/>
            <person name="Ohm R."/>
            <person name="Sun H."/>
            <person name="Tunlid A."/>
            <person name="Henrissat B."/>
            <person name="Grigoriev I.V."/>
            <person name="Hibbett D.S."/>
            <person name="Martin F."/>
        </authorList>
    </citation>
    <scope>NUCLEOTIDE SEQUENCE [LARGE SCALE GENOMIC DNA]</scope>
    <source>
        <strain evidence="2">441</strain>
    </source>
</reference>
<dbReference type="HOGENOM" id="CLU_2923533_0_0_1"/>
<gene>
    <name evidence="1" type="ORF">PISMIDRAFT_686259</name>
</gene>
<sequence>MRNSAWEKQLCIFDNRPYTLVQFRGENRALQRCCVLALISTIIIRERTCNYPTMGLSKGGR</sequence>
<organism evidence="1 2">
    <name type="scientific">Pisolithus microcarpus 441</name>
    <dbReference type="NCBI Taxonomy" id="765257"/>
    <lineage>
        <taxon>Eukaryota</taxon>
        <taxon>Fungi</taxon>
        <taxon>Dikarya</taxon>
        <taxon>Basidiomycota</taxon>
        <taxon>Agaricomycotina</taxon>
        <taxon>Agaricomycetes</taxon>
        <taxon>Agaricomycetidae</taxon>
        <taxon>Boletales</taxon>
        <taxon>Sclerodermatineae</taxon>
        <taxon>Pisolithaceae</taxon>
        <taxon>Pisolithus</taxon>
    </lineage>
</organism>
<dbReference type="AlphaFoldDB" id="A0A0C9YRL6"/>
<reference evidence="1 2" key="1">
    <citation type="submission" date="2014-04" db="EMBL/GenBank/DDBJ databases">
        <authorList>
            <consortium name="DOE Joint Genome Institute"/>
            <person name="Kuo A."/>
            <person name="Kohler A."/>
            <person name="Costa M.D."/>
            <person name="Nagy L.G."/>
            <person name="Floudas D."/>
            <person name="Copeland A."/>
            <person name="Barry K.W."/>
            <person name="Cichocki N."/>
            <person name="Veneault-Fourrey C."/>
            <person name="LaButti K."/>
            <person name="Lindquist E.A."/>
            <person name="Lipzen A."/>
            <person name="Lundell T."/>
            <person name="Morin E."/>
            <person name="Murat C."/>
            <person name="Sun H."/>
            <person name="Tunlid A."/>
            <person name="Henrissat B."/>
            <person name="Grigoriev I.V."/>
            <person name="Hibbett D.S."/>
            <person name="Martin F."/>
            <person name="Nordberg H.P."/>
            <person name="Cantor M.N."/>
            <person name="Hua S.X."/>
        </authorList>
    </citation>
    <scope>NUCLEOTIDE SEQUENCE [LARGE SCALE GENOMIC DNA]</scope>
    <source>
        <strain evidence="1 2">441</strain>
    </source>
</reference>
<protein>
    <submittedName>
        <fullName evidence="1">Unplaced genomic scaffold scaffold_172, whole genome shotgun sequence</fullName>
    </submittedName>
</protein>
<evidence type="ECO:0000313" key="2">
    <source>
        <dbReference type="Proteomes" id="UP000054018"/>
    </source>
</evidence>
<evidence type="ECO:0000313" key="1">
    <source>
        <dbReference type="EMBL" id="KIK16469.1"/>
    </source>
</evidence>
<dbReference type="Proteomes" id="UP000054018">
    <property type="component" value="Unassembled WGS sequence"/>
</dbReference>
<dbReference type="EMBL" id="KN833856">
    <property type="protein sequence ID" value="KIK16469.1"/>
    <property type="molecule type" value="Genomic_DNA"/>
</dbReference>
<keyword evidence="2" id="KW-1185">Reference proteome</keyword>
<proteinExistence type="predicted"/>
<name>A0A0C9YRL6_9AGAM</name>